<comment type="subcellular location">
    <subcellularLocation>
        <location evidence="1">Cell membrane</location>
        <topology evidence="1">Multi-pass membrane protein</topology>
    </subcellularLocation>
</comment>
<dbReference type="EMBL" id="CACRXK020003022">
    <property type="protein sequence ID" value="CAB3997099.1"/>
    <property type="molecule type" value="Genomic_DNA"/>
</dbReference>
<evidence type="ECO:0000313" key="10">
    <source>
        <dbReference type="EMBL" id="CAB3997099.1"/>
    </source>
</evidence>
<reference evidence="10" key="1">
    <citation type="submission" date="2020-04" db="EMBL/GenBank/DDBJ databases">
        <authorList>
            <person name="Alioto T."/>
            <person name="Alioto T."/>
            <person name="Gomez Garrido J."/>
        </authorList>
    </citation>
    <scope>NUCLEOTIDE SEQUENCE</scope>
    <source>
        <strain evidence="10">A484AB</strain>
    </source>
</reference>
<keyword evidence="11" id="KW-1185">Reference proteome</keyword>
<dbReference type="Proteomes" id="UP001152795">
    <property type="component" value="Unassembled WGS sequence"/>
</dbReference>
<evidence type="ECO:0000256" key="2">
    <source>
        <dbReference type="ARBA" id="ARBA00022475"/>
    </source>
</evidence>
<evidence type="ECO:0000313" key="11">
    <source>
        <dbReference type="Proteomes" id="UP001152795"/>
    </source>
</evidence>
<evidence type="ECO:0000256" key="3">
    <source>
        <dbReference type="ARBA" id="ARBA00022692"/>
    </source>
</evidence>
<comment type="caution">
    <text evidence="10">The sequence shown here is derived from an EMBL/GenBank/DDBJ whole genome shotgun (WGS) entry which is preliminary data.</text>
</comment>
<evidence type="ECO:0000256" key="9">
    <source>
        <dbReference type="ARBA" id="ARBA00023224"/>
    </source>
</evidence>
<keyword evidence="4" id="KW-1133">Transmembrane helix</keyword>
<evidence type="ECO:0000256" key="5">
    <source>
        <dbReference type="ARBA" id="ARBA00023040"/>
    </source>
</evidence>
<sequence>MANLSEGGPLVVFGFITLPQKYEVEKDVAMSFVALMSFVAIIANGILLLVIIKDPFKQLRTITAILLAFNSATNLGSSLVLFLDNVFYWFHGKLSPELIIYFCSFTTCLYIIGNLLHTMNTYGAIVVAVRYAILAPKVRRYLVQSLILTWVVILLVVIIPPYTLPKDKVPIYVKGILTLICVLLALLAITFGCIYTKIFQTLYARKQRLSLSFHLKRSTVRGREINKNNHNVVKTLFVHVLFFMIATAPGSLIVLVFLHCATCDPVKLQLAALFTIPIIYSPMVFLPLLWLFRLKQYKKAMIKTLCFWRSDIFMRRRSKTLNIQGSTLNLEHMYRSASESCTKELEIVSVAV</sequence>
<evidence type="ECO:0000256" key="6">
    <source>
        <dbReference type="ARBA" id="ARBA00023136"/>
    </source>
</evidence>
<dbReference type="SUPFAM" id="SSF81321">
    <property type="entry name" value="Family A G protein-coupled receptor-like"/>
    <property type="match status" value="1"/>
</dbReference>
<organism evidence="10 11">
    <name type="scientific">Paramuricea clavata</name>
    <name type="common">Red gorgonian</name>
    <name type="synonym">Violescent sea-whip</name>
    <dbReference type="NCBI Taxonomy" id="317549"/>
    <lineage>
        <taxon>Eukaryota</taxon>
        <taxon>Metazoa</taxon>
        <taxon>Cnidaria</taxon>
        <taxon>Anthozoa</taxon>
        <taxon>Octocorallia</taxon>
        <taxon>Malacalcyonacea</taxon>
        <taxon>Plexauridae</taxon>
        <taxon>Paramuricea</taxon>
    </lineage>
</organism>
<evidence type="ECO:0000256" key="7">
    <source>
        <dbReference type="ARBA" id="ARBA00023170"/>
    </source>
</evidence>
<keyword evidence="3" id="KW-0812">Transmembrane</keyword>
<evidence type="ECO:0000256" key="8">
    <source>
        <dbReference type="ARBA" id="ARBA00023180"/>
    </source>
</evidence>
<keyword evidence="2" id="KW-1003">Cell membrane</keyword>
<dbReference type="GO" id="GO:0005886">
    <property type="term" value="C:plasma membrane"/>
    <property type="evidence" value="ECO:0007669"/>
    <property type="project" value="UniProtKB-SubCell"/>
</dbReference>
<keyword evidence="8" id="KW-0325">Glycoprotein</keyword>
<dbReference type="OrthoDB" id="10506420at2759"/>
<dbReference type="AlphaFoldDB" id="A0A7D9E0H7"/>
<dbReference type="Gene3D" id="1.20.1070.10">
    <property type="entry name" value="Rhodopsin 7-helix transmembrane proteins"/>
    <property type="match status" value="1"/>
</dbReference>
<accession>A0A7D9E0H7</accession>
<name>A0A7D9E0H7_PARCT</name>
<dbReference type="PANTHER" id="PTHR24246:SF27">
    <property type="entry name" value="ADENOSINE RECEPTOR, ISOFORM A"/>
    <property type="match status" value="1"/>
</dbReference>
<dbReference type="CDD" id="cd00637">
    <property type="entry name" value="7tm_classA_rhodopsin-like"/>
    <property type="match status" value="1"/>
</dbReference>
<dbReference type="PROSITE" id="PS50262">
    <property type="entry name" value="G_PROTEIN_RECEP_F1_2"/>
    <property type="match status" value="1"/>
</dbReference>
<keyword evidence="5" id="KW-0297">G-protein coupled receptor</keyword>
<evidence type="ECO:0000256" key="1">
    <source>
        <dbReference type="ARBA" id="ARBA00004651"/>
    </source>
</evidence>
<keyword evidence="7 10" id="KW-0675">Receptor</keyword>
<dbReference type="GO" id="GO:0004930">
    <property type="term" value="F:G protein-coupled receptor activity"/>
    <property type="evidence" value="ECO:0007669"/>
    <property type="project" value="UniProtKB-KW"/>
</dbReference>
<gene>
    <name evidence="10" type="ORF">PACLA_8A088053</name>
</gene>
<keyword evidence="6" id="KW-0472">Membrane</keyword>
<protein>
    <submittedName>
        <fullName evidence="10">Adenosine receptor A1-like</fullName>
    </submittedName>
</protein>
<proteinExistence type="predicted"/>
<keyword evidence="9" id="KW-0807">Transducer</keyword>
<dbReference type="PANTHER" id="PTHR24246">
    <property type="entry name" value="OLFACTORY RECEPTOR AND ADENOSINE RECEPTOR"/>
    <property type="match status" value="1"/>
</dbReference>
<evidence type="ECO:0000256" key="4">
    <source>
        <dbReference type="ARBA" id="ARBA00022989"/>
    </source>
</evidence>
<dbReference type="InterPro" id="IPR017452">
    <property type="entry name" value="GPCR_Rhodpsn_7TM"/>
</dbReference>